<dbReference type="HOGENOM" id="CLU_3401305_0_0_1"/>
<feature type="non-terminal residue" evidence="1">
    <location>
        <position position="31"/>
    </location>
</feature>
<protein>
    <submittedName>
        <fullName evidence="1">Uncharacterized protein</fullName>
    </submittedName>
</protein>
<proteinExistence type="predicted"/>
<dbReference type="AlphaFoldDB" id="A0A098VSC4"/>
<evidence type="ECO:0000313" key="1">
    <source>
        <dbReference type="EMBL" id="KGG50651.1"/>
    </source>
</evidence>
<dbReference type="GeneID" id="25260480"/>
<dbReference type="VEuPathDB" id="MicrosporidiaDB:DI09_610p10"/>
<dbReference type="RefSeq" id="XP_013237087.1">
    <property type="nucleotide sequence ID" value="XM_013381633.1"/>
</dbReference>
<organism evidence="1 2">
    <name type="scientific">Mitosporidium daphniae</name>
    <dbReference type="NCBI Taxonomy" id="1485682"/>
    <lineage>
        <taxon>Eukaryota</taxon>
        <taxon>Fungi</taxon>
        <taxon>Fungi incertae sedis</taxon>
        <taxon>Microsporidia</taxon>
        <taxon>Mitosporidium</taxon>
    </lineage>
</organism>
<evidence type="ECO:0000313" key="2">
    <source>
        <dbReference type="Proteomes" id="UP000029725"/>
    </source>
</evidence>
<gene>
    <name evidence="1" type="ORF">DI09_610p10</name>
</gene>
<comment type="caution">
    <text evidence="1">The sequence shown here is derived from an EMBL/GenBank/DDBJ whole genome shotgun (WGS) entry which is preliminary data.</text>
</comment>
<dbReference type="Proteomes" id="UP000029725">
    <property type="component" value="Unassembled WGS sequence"/>
</dbReference>
<dbReference type="EMBL" id="JMKJ01000562">
    <property type="protein sequence ID" value="KGG50651.1"/>
    <property type="molecule type" value="Genomic_DNA"/>
</dbReference>
<accession>A0A098VSC4</accession>
<keyword evidence="2" id="KW-1185">Reference proteome</keyword>
<name>A0A098VSC4_9MICR</name>
<reference evidence="1 2" key="1">
    <citation type="submission" date="2014-04" db="EMBL/GenBank/DDBJ databases">
        <title>A new species of microsporidia sheds light on the evolution of extreme parasitism.</title>
        <authorList>
            <person name="Haag K.L."/>
            <person name="James T.Y."/>
            <person name="Larsson R."/>
            <person name="Schaer T.M."/>
            <person name="Refardt D."/>
            <person name="Pombert J.-F."/>
            <person name="Ebert D."/>
        </authorList>
    </citation>
    <scope>NUCLEOTIDE SEQUENCE [LARGE SCALE GENOMIC DNA]</scope>
    <source>
        <strain evidence="1 2">UGP3</strain>
        <tissue evidence="1">Spores</tissue>
    </source>
</reference>
<sequence>MGNPITRPGGRWTCGLVSRTCSRDWPLIGSD</sequence>